<dbReference type="EMBL" id="JANKAS010000005">
    <property type="protein sequence ID" value="MCR1898748.1"/>
    <property type="molecule type" value="Genomic_DNA"/>
</dbReference>
<sequence>MKIVIASDSFKGSSSSLEVADAIEKGIRKVHPDAEVVKIPVADGGEGTVDTLVIGTGGKYEEIEIIGPRGKKIKARYGILEENIAVIEMAAASGLTLVKEEELDPMVTTTYGTGQMIKDAIDKGCKKIFVGIGGSATNDGGVGMAQALGVSFKDKNGKEIGYGGGKLRGLWDIDISKIDKRLEDVEIIVISDVTNPLCGKDGASHIYGPQKGATPKMIQELDKNLKHYAIVLKEKVGKDILNTPGSGAAGGLGAGLMAFCNAKLYPGIEKILDINNIDEHLMDADLVITGEGKIDSQSIYGKVPVGVAKRAYKYSVPVVAIVGSVGEGASAVYEHGVNAIMDIIPRPMTLSEAMENAPALIEETAESAMRMWGLKSIRATSTC</sequence>
<evidence type="ECO:0000256" key="2">
    <source>
        <dbReference type="ARBA" id="ARBA00022679"/>
    </source>
</evidence>
<dbReference type="InterPro" id="IPR036129">
    <property type="entry name" value="Glycerate_kinase_sf"/>
</dbReference>
<keyword evidence="3 4" id="KW-0418">Kinase</keyword>
<accession>A0AAE3HHN1</accession>
<evidence type="ECO:0000256" key="3">
    <source>
        <dbReference type="ARBA" id="ARBA00022777"/>
    </source>
</evidence>
<gene>
    <name evidence="5" type="ORF">NSA47_07045</name>
</gene>
<dbReference type="RefSeq" id="WP_257530410.1">
    <property type="nucleotide sequence ID" value="NZ_JANKAS010000005.1"/>
</dbReference>
<evidence type="ECO:0000313" key="5">
    <source>
        <dbReference type="EMBL" id="MCR1898748.1"/>
    </source>
</evidence>
<dbReference type="InterPro" id="IPR018193">
    <property type="entry name" value="Glyc_kinase_flavodox-like_fold"/>
</dbReference>
<keyword evidence="6" id="KW-1185">Reference proteome</keyword>
<dbReference type="PANTHER" id="PTHR21599:SF0">
    <property type="entry name" value="GLYCERATE KINASE"/>
    <property type="match status" value="1"/>
</dbReference>
<dbReference type="GO" id="GO:0031388">
    <property type="term" value="P:organic acid phosphorylation"/>
    <property type="evidence" value="ECO:0007669"/>
    <property type="project" value="UniProtKB-UniRule"/>
</dbReference>
<evidence type="ECO:0000313" key="6">
    <source>
        <dbReference type="Proteomes" id="UP001205748"/>
    </source>
</evidence>
<dbReference type="InterPro" id="IPR004381">
    <property type="entry name" value="Glycerate_kinase"/>
</dbReference>
<organism evidence="5 6">
    <name type="scientific">Irregularibacter muris</name>
    <dbReference type="NCBI Taxonomy" id="1796619"/>
    <lineage>
        <taxon>Bacteria</taxon>
        <taxon>Bacillati</taxon>
        <taxon>Bacillota</taxon>
        <taxon>Clostridia</taxon>
        <taxon>Eubacteriales</taxon>
        <taxon>Eubacteriaceae</taxon>
        <taxon>Irregularibacter</taxon>
    </lineage>
</organism>
<evidence type="ECO:0000256" key="1">
    <source>
        <dbReference type="ARBA" id="ARBA00006284"/>
    </source>
</evidence>
<name>A0AAE3HHN1_9FIRM</name>
<dbReference type="Proteomes" id="UP001205748">
    <property type="component" value="Unassembled WGS sequence"/>
</dbReference>
<dbReference type="AlphaFoldDB" id="A0AAE3HHN1"/>
<evidence type="ECO:0000256" key="4">
    <source>
        <dbReference type="PIRNR" id="PIRNR006078"/>
    </source>
</evidence>
<dbReference type="Pfam" id="PF02595">
    <property type="entry name" value="Gly_kinase"/>
    <property type="match status" value="1"/>
</dbReference>
<dbReference type="InterPro" id="IPR018197">
    <property type="entry name" value="Glycerate_kinase_RE-like"/>
</dbReference>
<proteinExistence type="inferred from homology"/>
<dbReference type="Gene3D" id="3.40.50.10350">
    <property type="entry name" value="Glycerate kinase, domain 1"/>
    <property type="match status" value="1"/>
</dbReference>
<reference evidence="5" key="1">
    <citation type="submission" date="2022-07" db="EMBL/GenBank/DDBJ databases">
        <title>Enhanced cultured diversity of the mouse gut microbiota enables custom-made synthetic communities.</title>
        <authorList>
            <person name="Afrizal A."/>
        </authorList>
    </citation>
    <scope>NUCLEOTIDE SEQUENCE</scope>
    <source>
        <strain evidence="5">DSM 28593</strain>
    </source>
</reference>
<dbReference type="Gene3D" id="3.90.1510.10">
    <property type="entry name" value="Glycerate kinase, domain 2"/>
    <property type="match status" value="1"/>
</dbReference>
<comment type="similarity">
    <text evidence="1 4">Belongs to the glycerate kinase type-1 family.</text>
</comment>
<dbReference type="SUPFAM" id="SSF110738">
    <property type="entry name" value="Glycerate kinase I"/>
    <property type="match status" value="1"/>
</dbReference>
<dbReference type="NCBIfam" id="TIGR00045">
    <property type="entry name" value="glycerate kinase"/>
    <property type="match status" value="1"/>
</dbReference>
<protein>
    <submittedName>
        <fullName evidence="5">Glycerate kinase</fullName>
    </submittedName>
</protein>
<keyword evidence="2 4" id="KW-0808">Transferase</keyword>
<dbReference type="GO" id="GO:0008887">
    <property type="term" value="F:glycerate kinase activity"/>
    <property type="evidence" value="ECO:0007669"/>
    <property type="project" value="UniProtKB-UniRule"/>
</dbReference>
<dbReference type="PANTHER" id="PTHR21599">
    <property type="entry name" value="GLYCERATE KINASE"/>
    <property type="match status" value="1"/>
</dbReference>
<dbReference type="PIRSF" id="PIRSF006078">
    <property type="entry name" value="GlxK"/>
    <property type="match status" value="1"/>
</dbReference>
<comment type="caution">
    <text evidence="5">The sequence shown here is derived from an EMBL/GenBank/DDBJ whole genome shotgun (WGS) entry which is preliminary data.</text>
</comment>